<dbReference type="Proteomes" id="UP000266196">
    <property type="component" value="Unassembled WGS sequence"/>
</dbReference>
<evidence type="ECO:0000256" key="1">
    <source>
        <dbReference type="SAM" id="MobiDB-lite"/>
    </source>
</evidence>
<gene>
    <name evidence="2" type="ORF">DYB31_009366</name>
</gene>
<dbReference type="AlphaFoldDB" id="A0A397F8Y8"/>
<feature type="non-terminal residue" evidence="2">
    <location>
        <position position="1"/>
    </location>
</feature>
<organism evidence="2 3">
    <name type="scientific">Aphanomyces astaci</name>
    <name type="common">Crayfish plague agent</name>
    <dbReference type="NCBI Taxonomy" id="112090"/>
    <lineage>
        <taxon>Eukaryota</taxon>
        <taxon>Sar</taxon>
        <taxon>Stramenopiles</taxon>
        <taxon>Oomycota</taxon>
        <taxon>Saprolegniomycetes</taxon>
        <taxon>Saprolegniales</taxon>
        <taxon>Verrucalvaceae</taxon>
        <taxon>Aphanomyces</taxon>
    </lineage>
</organism>
<accession>A0A397F8Y8</accession>
<name>A0A397F8Y8_APHAT</name>
<proteinExistence type="predicted"/>
<sequence length="61" mass="6606">LDMKVENYSSEVIDNLSGQVVSQVALSDKQTMERGGQALATSGYHPNPNAVMELDAPRTEL</sequence>
<protein>
    <submittedName>
        <fullName evidence="2">Uncharacterized protein</fullName>
    </submittedName>
</protein>
<evidence type="ECO:0000313" key="2">
    <source>
        <dbReference type="EMBL" id="RHZ20892.1"/>
    </source>
</evidence>
<evidence type="ECO:0000313" key="3">
    <source>
        <dbReference type="Proteomes" id="UP000266196"/>
    </source>
</evidence>
<feature type="region of interest" description="Disordered" evidence="1">
    <location>
        <begin position="32"/>
        <end position="61"/>
    </location>
</feature>
<comment type="caution">
    <text evidence="2">The sequence shown here is derived from an EMBL/GenBank/DDBJ whole genome shotgun (WGS) entry which is preliminary data.</text>
</comment>
<dbReference type="EMBL" id="QUTE01009085">
    <property type="protein sequence ID" value="RHZ20892.1"/>
    <property type="molecule type" value="Genomic_DNA"/>
</dbReference>
<reference evidence="2 3" key="1">
    <citation type="submission" date="2018-08" db="EMBL/GenBank/DDBJ databases">
        <title>Aphanomyces genome sequencing and annotation.</title>
        <authorList>
            <person name="Minardi D."/>
            <person name="Oidtmann B."/>
            <person name="Van Der Giezen M."/>
            <person name="Studholme D.J."/>
        </authorList>
    </citation>
    <scope>NUCLEOTIDE SEQUENCE [LARGE SCALE GENOMIC DNA]</scope>
    <source>
        <strain evidence="2 3">197901</strain>
    </source>
</reference>
<dbReference type="VEuPathDB" id="FungiDB:H257_01984"/>